<accession>A0A3Q0IIG2</accession>
<keyword evidence="2" id="KW-1185">Reference proteome</keyword>
<proteinExistence type="predicted"/>
<dbReference type="GeneID" id="103524916"/>
<organism evidence="2 3">
    <name type="scientific">Diaphorina citri</name>
    <name type="common">Asian citrus psyllid</name>
    <dbReference type="NCBI Taxonomy" id="121845"/>
    <lineage>
        <taxon>Eukaryota</taxon>
        <taxon>Metazoa</taxon>
        <taxon>Ecdysozoa</taxon>
        <taxon>Arthropoda</taxon>
        <taxon>Hexapoda</taxon>
        <taxon>Insecta</taxon>
        <taxon>Pterygota</taxon>
        <taxon>Neoptera</taxon>
        <taxon>Paraneoptera</taxon>
        <taxon>Hemiptera</taxon>
        <taxon>Sternorrhyncha</taxon>
        <taxon>Psylloidea</taxon>
        <taxon>Psyllidae</taxon>
        <taxon>Diaphorininae</taxon>
        <taxon>Diaphorina</taxon>
    </lineage>
</organism>
<feature type="compositionally biased region" description="Low complexity" evidence="1">
    <location>
        <begin position="1"/>
        <end position="13"/>
    </location>
</feature>
<dbReference type="KEGG" id="dci:103524916"/>
<evidence type="ECO:0000313" key="3">
    <source>
        <dbReference type="RefSeq" id="XP_026675989.1"/>
    </source>
</evidence>
<feature type="region of interest" description="Disordered" evidence="1">
    <location>
        <begin position="1"/>
        <end position="32"/>
    </location>
</feature>
<protein>
    <submittedName>
        <fullName evidence="3">Uncharacterized protein LOC103524916</fullName>
    </submittedName>
</protein>
<dbReference type="PaxDb" id="121845-A0A3Q0IIG2"/>
<reference evidence="3" key="1">
    <citation type="submission" date="2025-08" db="UniProtKB">
        <authorList>
            <consortium name="RefSeq"/>
        </authorList>
    </citation>
    <scope>IDENTIFICATION</scope>
</reference>
<sequence length="266" mass="29144">MRNAGGTATTAPAPGGPPPNEAQGGGAANRPWVEISSMGGGVGGIRAPPEIMSFLQTMTAQHPHLAPPTGVNTAPPAPPAPFSLPLSILIPHIFSEHNENLRAHMSSSLAEFLGLSIIDTRSTMLRDLVFLMLSTIQLNDILQDRTTPAPTSRNSRHLLVSFLARYFPLGVSPDSISTQLQNLHDQMSAYVNSLWFPNLVIQTTQIARIAFEENVEGYRLRGRPRSRWKDNIRKDVELMGINPEEWKQVPLERGEWAAAVTQAYGR</sequence>
<name>A0A3Q0IIG2_DIACI</name>
<evidence type="ECO:0000256" key="1">
    <source>
        <dbReference type="SAM" id="MobiDB-lite"/>
    </source>
</evidence>
<evidence type="ECO:0000313" key="2">
    <source>
        <dbReference type="Proteomes" id="UP000079169"/>
    </source>
</evidence>
<dbReference type="RefSeq" id="XP_026675989.1">
    <property type="nucleotide sequence ID" value="XM_026820188.1"/>
</dbReference>
<gene>
    <name evidence="3" type="primary">LOC103524916</name>
</gene>
<dbReference type="Proteomes" id="UP000079169">
    <property type="component" value="Unplaced"/>
</dbReference>
<dbReference type="AlphaFoldDB" id="A0A3Q0IIG2"/>